<evidence type="ECO:0000256" key="3">
    <source>
        <dbReference type="ARBA" id="ARBA00023163"/>
    </source>
</evidence>
<dbReference type="SUPFAM" id="SSF46689">
    <property type="entry name" value="Homeodomain-like"/>
    <property type="match status" value="1"/>
</dbReference>
<dbReference type="GO" id="GO:0003700">
    <property type="term" value="F:DNA-binding transcription factor activity"/>
    <property type="evidence" value="ECO:0007669"/>
    <property type="project" value="InterPro"/>
</dbReference>
<proteinExistence type="predicted"/>
<dbReference type="AlphaFoldDB" id="A0A9D1YBA8"/>
<keyword evidence="1" id="KW-0805">Transcription regulation</keyword>
<evidence type="ECO:0000313" key="5">
    <source>
        <dbReference type="EMBL" id="HIY25768.1"/>
    </source>
</evidence>
<evidence type="ECO:0000256" key="1">
    <source>
        <dbReference type="ARBA" id="ARBA00023015"/>
    </source>
</evidence>
<dbReference type="InterPro" id="IPR018060">
    <property type="entry name" value="HTH_AraC"/>
</dbReference>
<keyword evidence="3" id="KW-0804">Transcription</keyword>
<dbReference type="Pfam" id="PF12833">
    <property type="entry name" value="HTH_18"/>
    <property type="match status" value="1"/>
</dbReference>
<dbReference type="Gene3D" id="1.10.10.60">
    <property type="entry name" value="Homeodomain-like"/>
    <property type="match status" value="2"/>
</dbReference>
<dbReference type="GO" id="GO:0043565">
    <property type="term" value="F:sequence-specific DNA binding"/>
    <property type="evidence" value="ECO:0007669"/>
    <property type="project" value="InterPro"/>
</dbReference>
<evidence type="ECO:0000256" key="2">
    <source>
        <dbReference type="ARBA" id="ARBA00023125"/>
    </source>
</evidence>
<dbReference type="PROSITE" id="PS01124">
    <property type="entry name" value="HTH_ARAC_FAMILY_2"/>
    <property type="match status" value="1"/>
</dbReference>
<dbReference type="PRINTS" id="PR00032">
    <property type="entry name" value="HTHARAC"/>
</dbReference>
<dbReference type="InterPro" id="IPR050204">
    <property type="entry name" value="AraC_XylS_family_regulators"/>
</dbReference>
<name>A0A9D1YBA8_9FIRM</name>
<keyword evidence="2" id="KW-0238">DNA-binding</keyword>
<evidence type="ECO:0000313" key="6">
    <source>
        <dbReference type="Proteomes" id="UP000823915"/>
    </source>
</evidence>
<dbReference type="InterPro" id="IPR020449">
    <property type="entry name" value="Tscrpt_reg_AraC-type_HTH"/>
</dbReference>
<gene>
    <name evidence="5" type="ORF">H9838_01170</name>
</gene>
<protein>
    <submittedName>
        <fullName evidence="5">AraC family transcriptional regulator</fullName>
    </submittedName>
</protein>
<reference evidence="5" key="1">
    <citation type="journal article" date="2021" name="PeerJ">
        <title>Extensive microbial diversity within the chicken gut microbiome revealed by metagenomics and culture.</title>
        <authorList>
            <person name="Gilroy R."/>
            <person name="Ravi A."/>
            <person name="Getino M."/>
            <person name="Pursley I."/>
            <person name="Horton D.L."/>
            <person name="Alikhan N.F."/>
            <person name="Baker D."/>
            <person name="Gharbi K."/>
            <person name="Hall N."/>
            <person name="Watson M."/>
            <person name="Adriaenssens E.M."/>
            <person name="Foster-Nyarko E."/>
            <person name="Jarju S."/>
            <person name="Secka A."/>
            <person name="Antonio M."/>
            <person name="Oren A."/>
            <person name="Chaudhuri R.R."/>
            <person name="La Ragione R."/>
            <person name="Hildebrand F."/>
            <person name="Pallen M.J."/>
        </authorList>
    </citation>
    <scope>NUCLEOTIDE SEQUENCE</scope>
    <source>
        <strain evidence="5">1282</strain>
    </source>
</reference>
<evidence type="ECO:0000259" key="4">
    <source>
        <dbReference type="PROSITE" id="PS01124"/>
    </source>
</evidence>
<sequence length="301" mass="34316">MHTADKITFSGSGDEPLYTIHYDFEDYPAAMFRREAGGIPNPLAIPHRHQELEFVYVKSEKMVCQVGEEQIVLLPTEGLFVNTCQPHCYPHRDDCRRKKDSDFFALLFSPDVLGLNPQLEASFALPLLENPNLAYLHLKPSIPWQEDVLHSLLDMERCWTSPTAPLRLQSLLLQVWETLYLRLVYTGSSEAPALPSLRSMLEYIHQSYAEKILLKDIARAGFVSENTCIALFNRHLGVSPTSYLNKYRLEKAAQLLVTTKLSVTDVALATGFASSSYFIKLFHQAYQIPPSEYRRQCCRCP</sequence>
<organism evidence="5 6">
    <name type="scientific">Candidatus Acutalibacter pullistercoris</name>
    <dbReference type="NCBI Taxonomy" id="2838418"/>
    <lineage>
        <taxon>Bacteria</taxon>
        <taxon>Bacillati</taxon>
        <taxon>Bacillota</taxon>
        <taxon>Clostridia</taxon>
        <taxon>Eubacteriales</taxon>
        <taxon>Acutalibacteraceae</taxon>
        <taxon>Acutalibacter</taxon>
    </lineage>
</organism>
<comment type="caution">
    <text evidence="5">The sequence shown here is derived from an EMBL/GenBank/DDBJ whole genome shotgun (WGS) entry which is preliminary data.</text>
</comment>
<accession>A0A9D1YBA8</accession>
<dbReference type="Proteomes" id="UP000823915">
    <property type="component" value="Unassembled WGS sequence"/>
</dbReference>
<feature type="domain" description="HTH araC/xylS-type" evidence="4">
    <location>
        <begin position="198"/>
        <end position="296"/>
    </location>
</feature>
<dbReference type="EMBL" id="DXDU01000015">
    <property type="protein sequence ID" value="HIY25768.1"/>
    <property type="molecule type" value="Genomic_DNA"/>
</dbReference>
<dbReference type="InterPro" id="IPR009057">
    <property type="entry name" value="Homeodomain-like_sf"/>
</dbReference>
<dbReference type="SMART" id="SM00342">
    <property type="entry name" value="HTH_ARAC"/>
    <property type="match status" value="1"/>
</dbReference>
<dbReference type="PANTHER" id="PTHR46796">
    <property type="entry name" value="HTH-TYPE TRANSCRIPTIONAL ACTIVATOR RHAS-RELATED"/>
    <property type="match status" value="1"/>
</dbReference>
<reference evidence="5" key="2">
    <citation type="submission" date="2021-04" db="EMBL/GenBank/DDBJ databases">
        <authorList>
            <person name="Gilroy R."/>
        </authorList>
    </citation>
    <scope>NUCLEOTIDE SEQUENCE</scope>
    <source>
        <strain evidence="5">1282</strain>
    </source>
</reference>